<dbReference type="InterPro" id="IPR051677">
    <property type="entry name" value="AfsR-DnrI-RedD_regulator"/>
</dbReference>
<dbReference type="SUPFAM" id="SSF48452">
    <property type="entry name" value="TPR-like"/>
    <property type="match status" value="1"/>
</dbReference>
<dbReference type="Gene3D" id="1.10.10.10">
    <property type="entry name" value="Winged helix-like DNA-binding domain superfamily/Winged helix DNA-binding domain"/>
    <property type="match status" value="1"/>
</dbReference>
<dbReference type="InterPro" id="IPR036388">
    <property type="entry name" value="WH-like_DNA-bd_sf"/>
</dbReference>
<protein>
    <submittedName>
        <fullName evidence="2">DNA-binding SARP family transcriptional activator</fullName>
    </submittedName>
</protein>
<keyword evidence="3" id="KW-1185">Reference proteome</keyword>
<reference evidence="2 3" key="1">
    <citation type="submission" date="2023-07" db="EMBL/GenBank/DDBJ databases">
        <title>Genomic Encyclopedia of Type Strains, Phase IV (KMG-IV): sequencing the most valuable type-strain genomes for metagenomic binning, comparative biology and taxonomic classification.</title>
        <authorList>
            <person name="Goeker M."/>
        </authorList>
    </citation>
    <scope>NUCLEOTIDE SEQUENCE [LARGE SCALE GENOMIC DNA]</scope>
    <source>
        <strain evidence="2 3">DSM 5896</strain>
    </source>
</reference>
<dbReference type="InterPro" id="IPR005158">
    <property type="entry name" value="BTAD"/>
</dbReference>
<evidence type="ECO:0000313" key="3">
    <source>
        <dbReference type="Proteomes" id="UP001237448"/>
    </source>
</evidence>
<sequence length="575" mass="62380">MHVDVTLLGQFSISVDGRSPGAGDWRRTRSVAVVKLLALAPRHRMHREQVIDALWPELGPEAGAANLRKAIHYARRTLGEHEIILVEGETLALAPGAEIVVDAEVFEADAAAALKTDDPAAAARAAQLYVGDLLPGDLYAEWTDERRQRLRDLYVRALKAAGLWEQVLSVDPFDERAVRALMQSALDAGDRGEVIRQFQRLRDRLRADMGMGPQAETVKLYERAVALRSVEPAGISERVRGLLAWGIVQLNNGEFGDAREKGEEARLLAIAAKLGREVGEASAIVGITAHMQGRWREMFQSEFVDCIQRSPQFATEVFDANLCLAEFCLTKAGGHDEMRKCAGELLAFAEGAGSIAGRALSLLILGMVEFLEGRLEPAEATLTAAEKLAAEAGTPFGQALALHRLAEIALARGQNWRSNRLAQKGMRLSESTWCAAHSSIRFQCLAVEAATTPQQVREAIEAGDRSLAERTICQQCSMGFRVASAIALAEAGHLDHAVQRINAAERIAGMWQGSPWPVAIWEARGVYRLACGEGGQAAALFREAAARYSEFGRVRDEQRCLGRIAAGGPALLAAS</sequence>
<evidence type="ECO:0000313" key="2">
    <source>
        <dbReference type="EMBL" id="MDQ0392122.1"/>
    </source>
</evidence>
<organism evidence="2 3">
    <name type="scientific">Labrys monachus</name>
    <dbReference type="NCBI Taxonomy" id="217067"/>
    <lineage>
        <taxon>Bacteria</taxon>
        <taxon>Pseudomonadati</taxon>
        <taxon>Pseudomonadota</taxon>
        <taxon>Alphaproteobacteria</taxon>
        <taxon>Hyphomicrobiales</taxon>
        <taxon>Xanthobacteraceae</taxon>
        <taxon>Labrys</taxon>
    </lineage>
</organism>
<proteinExistence type="predicted"/>
<dbReference type="RefSeq" id="WP_307425522.1">
    <property type="nucleotide sequence ID" value="NZ_JAUSVK010000001.1"/>
</dbReference>
<dbReference type="InterPro" id="IPR016032">
    <property type="entry name" value="Sig_transdc_resp-reg_C-effctor"/>
</dbReference>
<dbReference type="GO" id="GO:0003677">
    <property type="term" value="F:DNA binding"/>
    <property type="evidence" value="ECO:0007669"/>
    <property type="project" value="UniProtKB-KW"/>
</dbReference>
<gene>
    <name evidence="2" type="ORF">J3R73_001914</name>
</gene>
<dbReference type="EMBL" id="JAUSVK010000001">
    <property type="protein sequence ID" value="MDQ0392122.1"/>
    <property type="molecule type" value="Genomic_DNA"/>
</dbReference>
<dbReference type="PANTHER" id="PTHR35807">
    <property type="entry name" value="TRANSCRIPTIONAL REGULATOR REDD-RELATED"/>
    <property type="match status" value="1"/>
</dbReference>
<dbReference type="SUPFAM" id="SSF46894">
    <property type="entry name" value="C-terminal effector domain of the bipartite response regulators"/>
    <property type="match status" value="1"/>
</dbReference>
<feature type="domain" description="Bacterial transcriptional activator" evidence="1">
    <location>
        <begin position="101"/>
        <end position="225"/>
    </location>
</feature>
<dbReference type="Gene3D" id="1.25.40.10">
    <property type="entry name" value="Tetratricopeptide repeat domain"/>
    <property type="match status" value="2"/>
</dbReference>
<dbReference type="SMART" id="SM01043">
    <property type="entry name" value="BTAD"/>
    <property type="match status" value="1"/>
</dbReference>
<evidence type="ECO:0000259" key="1">
    <source>
        <dbReference type="SMART" id="SM01043"/>
    </source>
</evidence>
<keyword evidence="2" id="KW-0238">DNA-binding</keyword>
<name>A0ABU0FBY6_9HYPH</name>
<comment type="caution">
    <text evidence="2">The sequence shown here is derived from an EMBL/GenBank/DDBJ whole genome shotgun (WGS) entry which is preliminary data.</text>
</comment>
<accession>A0ABU0FBY6</accession>
<dbReference type="InterPro" id="IPR011990">
    <property type="entry name" value="TPR-like_helical_dom_sf"/>
</dbReference>
<dbReference type="Pfam" id="PF03704">
    <property type="entry name" value="BTAD"/>
    <property type="match status" value="1"/>
</dbReference>
<dbReference type="Proteomes" id="UP001237448">
    <property type="component" value="Unassembled WGS sequence"/>
</dbReference>